<keyword evidence="1" id="KW-0813">Transport</keyword>
<dbReference type="Pfam" id="PF08352">
    <property type="entry name" value="oligo_HPY"/>
    <property type="match status" value="1"/>
</dbReference>
<dbReference type="OrthoDB" id="9779287at2"/>
<dbReference type="PROSITE" id="PS00211">
    <property type="entry name" value="ABC_TRANSPORTER_1"/>
    <property type="match status" value="1"/>
</dbReference>
<sequence>MSEILLQLQDLRVYFSATSGTFGKKQYIRAVDGIDLEVKAGEVLGLVGESGCGKSTLGRAIVRLVEALGKSKVYYRGTDVLSFNKRQLKDFRKKAQMVFQDPFGSLNPRLTVGDTIEEVLIVHERSIKLERKHKVEKLMDAVGLAKHFRNRYPHELSGGQRQRVVIARALAIDPEFLICDEPVSALDVSIRAQIINLFEELQKRFNLTYLFISHDMSVVRHISTRVAVMYLGKIVEIAETDTLFDTPLHPYTQALLEAIPDVLEDRDVRRRILEGDVPSPLHPPEGCRFHPRCFMAKERCSIEEPPLIKKGIDHFVACHYA</sequence>
<dbReference type="AlphaFoldDB" id="A0A0T5X9Z5"/>
<protein>
    <submittedName>
        <fullName evidence="5">Oligopeptide ABC transporter, ATP-binding protein AppF</fullName>
    </submittedName>
</protein>
<dbReference type="CDD" id="cd03257">
    <property type="entry name" value="ABC_NikE_OppD_transporters"/>
    <property type="match status" value="1"/>
</dbReference>
<evidence type="ECO:0000256" key="1">
    <source>
        <dbReference type="ARBA" id="ARBA00022448"/>
    </source>
</evidence>
<evidence type="ECO:0000259" key="4">
    <source>
        <dbReference type="PROSITE" id="PS50893"/>
    </source>
</evidence>
<dbReference type="GO" id="GO:0055085">
    <property type="term" value="P:transmembrane transport"/>
    <property type="evidence" value="ECO:0007669"/>
    <property type="project" value="UniProtKB-ARBA"/>
</dbReference>
<dbReference type="FunFam" id="3.40.50.300:FF:000016">
    <property type="entry name" value="Oligopeptide ABC transporter ATP-binding component"/>
    <property type="match status" value="1"/>
</dbReference>
<feature type="domain" description="ABC transporter" evidence="4">
    <location>
        <begin position="6"/>
        <end position="256"/>
    </location>
</feature>
<evidence type="ECO:0000313" key="6">
    <source>
        <dbReference type="Proteomes" id="UP000005273"/>
    </source>
</evidence>
<dbReference type="InterPro" id="IPR013563">
    <property type="entry name" value="Oligopep_ABC_C"/>
</dbReference>
<dbReference type="EMBL" id="ACJX03000001">
    <property type="protein sequence ID" value="KRT35171.1"/>
    <property type="molecule type" value="Genomic_DNA"/>
</dbReference>
<dbReference type="Pfam" id="PF00005">
    <property type="entry name" value="ABC_tran"/>
    <property type="match status" value="1"/>
</dbReference>
<dbReference type="Proteomes" id="UP000005273">
    <property type="component" value="Unassembled WGS sequence"/>
</dbReference>
<keyword evidence="2" id="KW-0547">Nucleotide-binding</keyword>
<evidence type="ECO:0000313" key="5">
    <source>
        <dbReference type="EMBL" id="KRT35171.1"/>
    </source>
</evidence>
<dbReference type="Gene3D" id="3.40.50.300">
    <property type="entry name" value="P-loop containing nucleotide triphosphate hydrolases"/>
    <property type="match status" value="1"/>
</dbReference>
<dbReference type="RefSeq" id="WP_009202182.1">
    <property type="nucleotide sequence ID" value="NZ_ACJX03000001.1"/>
</dbReference>
<evidence type="ECO:0000256" key="3">
    <source>
        <dbReference type="ARBA" id="ARBA00022840"/>
    </source>
</evidence>
<dbReference type="NCBIfam" id="TIGR01727">
    <property type="entry name" value="oligo_HPY"/>
    <property type="match status" value="1"/>
</dbReference>
<gene>
    <name evidence="5" type="ORF">HMPREF1705_04437</name>
</gene>
<dbReference type="eggNOG" id="COG4608">
    <property type="taxonomic scope" value="Bacteria"/>
</dbReference>
<dbReference type="InterPro" id="IPR003593">
    <property type="entry name" value="AAA+_ATPase"/>
</dbReference>
<name>A0A0T5X9Z5_9BACT</name>
<dbReference type="SMART" id="SM00382">
    <property type="entry name" value="AAA"/>
    <property type="match status" value="1"/>
</dbReference>
<evidence type="ECO:0000256" key="2">
    <source>
        <dbReference type="ARBA" id="ARBA00022741"/>
    </source>
</evidence>
<organism evidence="5 6">
    <name type="scientific">Acetomicrobium hydrogeniformans ATCC BAA-1850</name>
    <dbReference type="NCBI Taxonomy" id="592015"/>
    <lineage>
        <taxon>Bacteria</taxon>
        <taxon>Thermotogati</taxon>
        <taxon>Synergistota</taxon>
        <taxon>Synergistia</taxon>
        <taxon>Synergistales</taxon>
        <taxon>Acetomicrobiaceae</taxon>
        <taxon>Acetomicrobium</taxon>
    </lineage>
</organism>
<reference evidence="6" key="1">
    <citation type="submission" date="2012-09" db="EMBL/GenBank/DDBJ databases">
        <authorList>
            <person name="Weinstock G."/>
            <person name="Sodergren E."/>
            <person name="Clifton S."/>
            <person name="Fulton L."/>
            <person name="Fulton B."/>
            <person name="Courtney L."/>
            <person name="Fronick C."/>
            <person name="Harrison M."/>
            <person name="Strong C."/>
            <person name="Farmer C."/>
            <person name="Delehaunty K."/>
            <person name="Markovic C."/>
            <person name="Hall O."/>
            <person name="Minx P."/>
            <person name="Tomlinson C."/>
            <person name="Mitreva M."/>
            <person name="Nelson J."/>
            <person name="Hou S."/>
            <person name="Wollam A."/>
            <person name="Pepin K.H."/>
            <person name="Johnson M."/>
            <person name="Bhonagiri V."/>
            <person name="Nash W.E."/>
            <person name="Suruliraj S."/>
            <person name="Warren W."/>
            <person name="Chinwalla A."/>
            <person name="Mardis E.R."/>
            <person name="Wilson R.K."/>
        </authorList>
    </citation>
    <scope>NUCLEOTIDE SEQUENCE [LARGE SCALE GENOMIC DNA]</scope>
    <source>
        <strain evidence="6">OS1</strain>
    </source>
</reference>
<accession>A0A0T5X9Z5</accession>
<dbReference type="InterPro" id="IPR027417">
    <property type="entry name" value="P-loop_NTPase"/>
</dbReference>
<dbReference type="InterPro" id="IPR017871">
    <property type="entry name" value="ABC_transporter-like_CS"/>
</dbReference>
<dbReference type="InterPro" id="IPR003439">
    <property type="entry name" value="ABC_transporter-like_ATP-bd"/>
</dbReference>
<dbReference type="PROSITE" id="PS50893">
    <property type="entry name" value="ABC_TRANSPORTER_2"/>
    <property type="match status" value="1"/>
</dbReference>
<dbReference type="SUPFAM" id="SSF52540">
    <property type="entry name" value="P-loop containing nucleoside triphosphate hydrolases"/>
    <property type="match status" value="1"/>
</dbReference>
<dbReference type="GO" id="GO:0016887">
    <property type="term" value="F:ATP hydrolysis activity"/>
    <property type="evidence" value="ECO:0007669"/>
    <property type="project" value="InterPro"/>
</dbReference>
<comment type="caution">
    <text evidence="5">The sequence shown here is derived from an EMBL/GenBank/DDBJ whole genome shotgun (WGS) entry which is preliminary data.</text>
</comment>
<proteinExistence type="predicted"/>
<keyword evidence="3 5" id="KW-0067">ATP-binding</keyword>
<dbReference type="GO" id="GO:0015833">
    <property type="term" value="P:peptide transport"/>
    <property type="evidence" value="ECO:0007669"/>
    <property type="project" value="InterPro"/>
</dbReference>
<dbReference type="GO" id="GO:0005524">
    <property type="term" value="F:ATP binding"/>
    <property type="evidence" value="ECO:0007669"/>
    <property type="project" value="UniProtKB-KW"/>
</dbReference>
<dbReference type="STRING" id="592015.HMPREF1705_04437"/>
<dbReference type="PANTHER" id="PTHR43776">
    <property type="entry name" value="TRANSPORT ATP-BINDING PROTEIN"/>
    <property type="match status" value="1"/>
</dbReference>
<dbReference type="InterPro" id="IPR050319">
    <property type="entry name" value="ABC_transp_ATP-bind"/>
</dbReference>
<keyword evidence="6" id="KW-1185">Reference proteome</keyword>